<reference evidence="1 2" key="1">
    <citation type="journal article" date="2023" name="Proc. Natl. Acad. Sci. U.S.A.">
        <title>A global phylogenomic analysis of the shiitake genus Lentinula.</title>
        <authorList>
            <person name="Sierra-Patev S."/>
            <person name="Min B."/>
            <person name="Naranjo-Ortiz M."/>
            <person name="Looney B."/>
            <person name="Konkel Z."/>
            <person name="Slot J.C."/>
            <person name="Sakamoto Y."/>
            <person name="Steenwyk J.L."/>
            <person name="Rokas A."/>
            <person name="Carro J."/>
            <person name="Camarero S."/>
            <person name="Ferreira P."/>
            <person name="Molpeceres G."/>
            <person name="Ruiz-Duenas F.J."/>
            <person name="Serrano A."/>
            <person name="Henrissat B."/>
            <person name="Drula E."/>
            <person name="Hughes K.W."/>
            <person name="Mata J.L."/>
            <person name="Ishikawa N.K."/>
            <person name="Vargas-Isla R."/>
            <person name="Ushijima S."/>
            <person name="Smith C.A."/>
            <person name="Donoghue J."/>
            <person name="Ahrendt S."/>
            <person name="Andreopoulos W."/>
            <person name="He G."/>
            <person name="LaButti K."/>
            <person name="Lipzen A."/>
            <person name="Ng V."/>
            <person name="Riley R."/>
            <person name="Sandor L."/>
            <person name="Barry K."/>
            <person name="Martinez A.T."/>
            <person name="Xiao Y."/>
            <person name="Gibbons J.G."/>
            <person name="Terashima K."/>
            <person name="Grigoriev I.V."/>
            <person name="Hibbett D."/>
        </authorList>
    </citation>
    <scope>NUCLEOTIDE SEQUENCE [LARGE SCALE GENOMIC DNA]</scope>
    <source>
        <strain evidence="1 2">TFB7810</strain>
    </source>
</reference>
<name>A0A9W8PCI7_9AGAR</name>
<comment type="caution">
    <text evidence="1">The sequence shown here is derived from an EMBL/GenBank/DDBJ whole genome shotgun (WGS) entry which is preliminary data.</text>
</comment>
<dbReference type="Pfam" id="PF04749">
    <property type="entry name" value="PLAC8"/>
    <property type="match status" value="1"/>
</dbReference>
<dbReference type="AlphaFoldDB" id="A0A9W8PCI7"/>
<sequence>MVPQVAGSRNARKRPVDLRGKRDWNSGLCGCNAGDDHEMDICCKACFCPCIIFGRNKARMDHLANHNSPEPTGEMNGGGCAVHGIMTSLSLLGGCVMQIPLRATIRDRYSIAGSCFGDCCTSIFCYPCALTQEYIEISAEEHSFPRGVGGSSGIYYDDPKRYRA</sequence>
<dbReference type="InterPro" id="IPR006461">
    <property type="entry name" value="PLAC_motif_containing"/>
</dbReference>
<proteinExistence type="predicted"/>
<gene>
    <name evidence="1" type="ORF">DFH05DRAFT_1385689</name>
</gene>
<dbReference type="NCBIfam" id="TIGR01571">
    <property type="entry name" value="A_thal_Cys_rich"/>
    <property type="match status" value="1"/>
</dbReference>
<evidence type="ECO:0000313" key="2">
    <source>
        <dbReference type="Proteomes" id="UP001142393"/>
    </source>
</evidence>
<dbReference type="PANTHER" id="PTHR15907">
    <property type="entry name" value="DUF614 FAMILY PROTEIN-RELATED"/>
    <property type="match status" value="1"/>
</dbReference>
<dbReference type="EMBL" id="JANVFU010000001">
    <property type="protein sequence ID" value="KAJ3751265.1"/>
    <property type="molecule type" value="Genomic_DNA"/>
</dbReference>
<dbReference type="Proteomes" id="UP001142393">
    <property type="component" value="Unassembled WGS sequence"/>
</dbReference>
<accession>A0A9W8PCI7</accession>
<organism evidence="1 2">
    <name type="scientific">Lentinula detonsa</name>
    <dbReference type="NCBI Taxonomy" id="2804962"/>
    <lineage>
        <taxon>Eukaryota</taxon>
        <taxon>Fungi</taxon>
        <taxon>Dikarya</taxon>
        <taxon>Basidiomycota</taxon>
        <taxon>Agaricomycotina</taxon>
        <taxon>Agaricomycetes</taxon>
        <taxon>Agaricomycetidae</taxon>
        <taxon>Agaricales</taxon>
        <taxon>Marasmiineae</taxon>
        <taxon>Omphalotaceae</taxon>
        <taxon>Lentinula</taxon>
    </lineage>
</organism>
<protein>
    <submittedName>
        <fullName evidence="1">PLAC8 family-domain-containing protein</fullName>
    </submittedName>
</protein>
<keyword evidence="2" id="KW-1185">Reference proteome</keyword>
<evidence type="ECO:0000313" key="1">
    <source>
        <dbReference type="EMBL" id="KAJ3751265.1"/>
    </source>
</evidence>